<organism evidence="1 2">
    <name type="scientific">Tetrahymena thermophila (strain SB210)</name>
    <dbReference type="NCBI Taxonomy" id="312017"/>
    <lineage>
        <taxon>Eukaryota</taxon>
        <taxon>Sar</taxon>
        <taxon>Alveolata</taxon>
        <taxon>Ciliophora</taxon>
        <taxon>Intramacronucleata</taxon>
        <taxon>Oligohymenophorea</taxon>
        <taxon>Hymenostomatida</taxon>
        <taxon>Tetrahymenina</taxon>
        <taxon>Tetrahymenidae</taxon>
        <taxon>Tetrahymena</taxon>
    </lineage>
</organism>
<dbReference type="KEGG" id="tet:TTHERM_01251200"/>
<name>Q23IA1_TETTS</name>
<dbReference type="InParanoid" id="Q23IA1"/>
<keyword evidence="2" id="KW-1185">Reference proteome</keyword>
<accession>Q23IA1</accession>
<proteinExistence type="predicted"/>
<dbReference type="OrthoDB" id="295145at2759"/>
<dbReference type="OMA" id="FSECYLA"/>
<dbReference type="AlphaFoldDB" id="Q23IA1"/>
<reference evidence="2" key="1">
    <citation type="journal article" date="2006" name="PLoS Biol.">
        <title>Macronuclear genome sequence of the ciliate Tetrahymena thermophila, a model eukaryote.</title>
        <authorList>
            <person name="Eisen J.A."/>
            <person name="Coyne R.S."/>
            <person name="Wu M."/>
            <person name="Wu D."/>
            <person name="Thiagarajan M."/>
            <person name="Wortman J.R."/>
            <person name="Badger J.H."/>
            <person name="Ren Q."/>
            <person name="Amedeo P."/>
            <person name="Jones K.M."/>
            <person name="Tallon L.J."/>
            <person name="Delcher A.L."/>
            <person name="Salzberg S.L."/>
            <person name="Silva J.C."/>
            <person name="Haas B.J."/>
            <person name="Majoros W.H."/>
            <person name="Farzad M."/>
            <person name="Carlton J.M."/>
            <person name="Smith R.K. Jr."/>
            <person name="Garg J."/>
            <person name="Pearlman R.E."/>
            <person name="Karrer K.M."/>
            <person name="Sun L."/>
            <person name="Manning G."/>
            <person name="Elde N.C."/>
            <person name="Turkewitz A.P."/>
            <person name="Asai D.J."/>
            <person name="Wilkes D.E."/>
            <person name="Wang Y."/>
            <person name="Cai H."/>
            <person name="Collins K."/>
            <person name="Stewart B.A."/>
            <person name="Lee S.R."/>
            <person name="Wilamowska K."/>
            <person name="Weinberg Z."/>
            <person name="Ruzzo W.L."/>
            <person name="Wloga D."/>
            <person name="Gaertig J."/>
            <person name="Frankel J."/>
            <person name="Tsao C.-C."/>
            <person name="Gorovsky M.A."/>
            <person name="Keeling P.J."/>
            <person name="Waller R.F."/>
            <person name="Patron N.J."/>
            <person name="Cherry J.M."/>
            <person name="Stover N.A."/>
            <person name="Krieger C.J."/>
            <person name="del Toro C."/>
            <person name="Ryder H.F."/>
            <person name="Williamson S.C."/>
            <person name="Barbeau R.A."/>
            <person name="Hamilton E.P."/>
            <person name="Orias E."/>
        </authorList>
    </citation>
    <scope>NUCLEOTIDE SEQUENCE [LARGE SCALE GENOMIC DNA]</scope>
    <source>
        <strain evidence="2">SB210</strain>
    </source>
</reference>
<dbReference type="Proteomes" id="UP000009168">
    <property type="component" value="Unassembled WGS sequence"/>
</dbReference>
<dbReference type="HOGENOM" id="CLU_288642_0_0_1"/>
<dbReference type="EMBL" id="GG662694">
    <property type="protein sequence ID" value="EAR96245.1"/>
    <property type="molecule type" value="Genomic_DNA"/>
</dbReference>
<evidence type="ECO:0000313" key="1">
    <source>
        <dbReference type="EMBL" id="EAR96245.1"/>
    </source>
</evidence>
<evidence type="ECO:0000313" key="2">
    <source>
        <dbReference type="Proteomes" id="UP000009168"/>
    </source>
</evidence>
<dbReference type="GeneID" id="7830393"/>
<dbReference type="eggNOG" id="ENOG502SJM9">
    <property type="taxonomic scope" value="Eukaryota"/>
</dbReference>
<protein>
    <submittedName>
        <fullName evidence="1">Zinc-binding dehydrogenase family oxidoreductase</fullName>
    </submittedName>
</protein>
<gene>
    <name evidence="1" type="ORF">TTHERM_01251200</name>
</gene>
<sequence length="1065" mass="125921">MEEISQLQQQYYYYKVPTKQSLREKHVFLICEDDLGCYYQAQRNIQLYLQKNKLNWPISTYNFQAHLTNNEFIALDEVCLDQELRCTQKTYEEYVKNYVPVFKQKFGTHIKLDFQNGKMKQSWSSFVRMTILEQILKNIVLQSRNKDIFIILFMRAQEIATFTELKNEFDRVNSRCNLFFVNTGNYDLKKHLYFASALQKNYSTEQLCHKVCYAYEQYFGGKDLEYYNQNQYQFINQVIEDIIPDLQFQECVDISVDIQQYPWSKPSKQVIRGTYVISKENYGDEIQFKNNPNECLVKERNLDVDEMINIFSSWVNDLLVKYGQEEIDKNEIQQAIDFLVKYMDEIVTSINITNIPTNKPIQNMTVRQRLIAQQSNRVRYNMVILIKSLSDLLTKSTLNDLDNEVESERIKIGTEVGKFHQRALAMRGIDVETFVKMKKFFIDELLKVKSSISQESDQEKSIFSLENMKDVFLQEDIVDGLNDVKSQYHLISAFPLIGLGVKIYRSDGSMINPYLVQIIDIARINANVDTISIQNTPDKELNLNAGFYIGAEYGTRSYFEENHGYKPLKWTEYQPKKDVIKDLTETQLFYYKSEQLKEKIDAVIPLFGQKDYDLKPLLTTQFFHILMNFNVMHNVDTCFSECYLALLANLLIFLLNQEQSTYIAELMDKIYHSINIVYGDRPFFKAYCQMLINQPRQAMITFHEGHPTQCQDPSKALVILFFLYKKGELKDKLKIKEILEAILQEIVCRGTKSLEKLHTYFGIVGYDNSEFKKIEQDIIDNVVGDVKQYPTVREMMKIVEKALKEKNYFEFTKKSKIYMQKDRFDFMNYGKLNFFTSMKAICQYFLPSEKFDGSLLWIWLLHAQKYSNNYVRNTSEIEYDIKQVYRNIKKQKLVHFIKSESENIMKSCYKILKQKFQEEMFALHLEQTPFTQETINNQLSEDKRFRVCFNNVSNLARNSCFSTKCPFYMKRMPNLAEHINDIDFVIPAFAKTVKIMKGKNSESIYNAICQGSHLDTINEETFIKQTQRLQSHRVQHELLYKLKDHYLSEIDTLKEKYKNLNQNKL</sequence>
<dbReference type="RefSeq" id="XP_001016490.1">
    <property type="nucleotide sequence ID" value="XM_001016490.1"/>
</dbReference>